<evidence type="ECO:0000313" key="1">
    <source>
        <dbReference type="EMBL" id="CAG8711163.1"/>
    </source>
</evidence>
<organism evidence="1 2">
    <name type="scientific">Racocetra persica</name>
    <dbReference type="NCBI Taxonomy" id="160502"/>
    <lineage>
        <taxon>Eukaryota</taxon>
        <taxon>Fungi</taxon>
        <taxon>Fungi incertae sedis</taxon>
        <taxon>Mucoromycota</taxon>
        <taxon>Glomeromycotina</taxon>
        <taxon>Glomeromycetes</taxon>
        <taxon>Diversisporales</taxon>
        <taxon>Gigasporaceae</taxon>
        <taxon>Racocetra</taxon>
    </lineage>
</organism>
<reference evidence="1" key="1">
    <citation type="submission" date="2021-06" db="EMBL/GenBank/DDBJ databases">
        <authorList>
            <person name="Kallberg Y."/>
            <person name="Tangrot J."/>
            <person name="Rosling A."/>
        </authorList>
    </citation>
    <scope>NUCLEOTIDE SEQUENCE</scope>
    <source>
        <strain evidence="1">MA461A</strain>
    </source>
</reference>
<feature type="non-terminal residue" evidence="1">
    <location>
        <position position="1"/>
    </location>
</feature>
<name>A0ACA9PHQ8_9GLOM</name>
<evidence type="ECO:0000313" key="2">
    <source>
        <dbReference type="Proteomes" id="UP000789920"/>
    </source>
</evidence>
<accession>A0ACA9PHQ8</accession>
<comment type="caution">
    <text evidence="1">The sequence shown here is derived from an EMBL/GenBank/DDBJ whole genome shotgun (WGS) entry which is preliminary data.</text>
</comment>
<protein>
    <submittedName>
        <fullName evidence="1">30009_t:CDS:1</fullName>
    </submittedName>
</protein>
<gene>
    <name evidence="1" type="ORF">RPERSI_LOCUS10549</name>
</gene>
<keyword evidence="2" id="KW-1185">Reference proteome</keyword>
<proteinExistence type="predicted"/>
<dbReference type="Proteomes" id="UP000789920">
    <property type="component" value="Unassembled WGS sequence"/>
</dbReference>
<sequence length="65" mass="7355">TTTKPHANKASISGCIHKCVRQRSYIAYKKNQPNALNNITRSDGTKMTTPIMELLANRKRKKVNI</sequence>
<dbReference type="EMBL" id="CAJVQC010020982">
    <property type="protein sequence ID" value="CAG8711163.1"/>
    <property type="molecule type" value="Genomic_DNA"/>
</dbReference>